<evidence type="ECO:0000256" key="6">
    <source>
        <dbReference type="ARBA" id="ARBA00022842"/>
    </source>
</evidence>
<dbReference type="Pfam" id="PF02773">
    <property type="entry name" value="S-AdoMet_synt_C"/>
    <property type="match status" value="1"/>
</dbReference>
<evidence type="ECO:0000259" key="8">
    <source>
        <dbReference type="Pfam" id="PF00438"/>
    </source>
</evidence>
<dbReference type="Pfam" id="PF00438">
    <property type="entry name" value="S-AdoMet_synt_N"/>
    <property type="match status" value="1"/>
</dbReference>
<dbReference type="Proteomes" id="UP001595443">
    <property type="component" value="Unassembled WGS sequence"/>
</dbReference>
<keyword evidence="1" id="KW-0554">One-carbon metabolism</keyword>
<reference evidence="12" key="1">
    <citation type="journal article" date="2019" name="Int. J. Syst. Evol. Microbiol.">
        <title>The Global Catalogue of Microorganisms (GCM) 10K type strain sequencing project: providing services to taxonomists for standard genome sequencing and annotation.</title>
        <authorList>
            <consortium name="The Broad Institute Genomics Platform"/>
            <consortium name="The Broad Institute Genome Sequencing Center for Infectious Disease"/>
            <person name="Wu L."/>
            <person name="Ma J."/>
        </authorList>
    </citation>
    <scope>NUCLEOTIDE SEQUENCE [LARGE SCALE GENOMIC DNA]</scope>
    <source>
        <strain evidence="12">KCTC 62192</strain>
    </source>
</reference>
<dbReference type="SUPFAM" id="SSF55973">
    <property type="entry name" value="S-adenosylmethionine synthetase"/>
    <property type="match status" value="3"/>
</dbReference>
<accession>A0ABV7AGA0</accession>
<evidence type="ECO:0000256" key="5">
    <source>
        <dbReference type="ARBA" id="ARBA00022840"/>
    </source>
</evidence>
<evidence type="ECO:0000256" key="2">
    <source>
        <dbReference type="ARBA" id="ARBA00022679"/>
    </source>
</evidence>
<keyword evidence="2" id="KW-0808">Transferase</keyword>
<dbReference type="EMBL" id="JBHRSK010000004">
    <property type="protein sequence ID" value="MFC2968115.1"/>
    <property type="molecule type" value="Genomic_DNA"/>
</dbReference>
<proteinExistence type="predicted"/>
<protein>
    <submittedName>
        <fullName evidence="11">Methionine adenosyltransferase domain-containing protein</fullName>
    </submittedName>
</protein>
<keyword evidence="3" id="KW-0479">Metal-binding</keyword>
<dbReference type="InterPro" id="IPR022628">
    <property type="entry name" value="S-AdoMet_synt_N"/>
</dbReference>
<gene>
    <name evidence="11" type="ORF">ACFOES_08420</name>
</gene>
<feature type="domain" description="S-adenosylmethionine synthetase N-terminal" evidence="8">
    <location>
        <begin position="4"/>
        <end position="83"/>
    </location>
</feature>
<dbReference type="InterPro" id="IPR022629">
    <property type="entry name" value="S-AdoMet_synt_central"/>
</dbReference>
<evidence type="ECO:0000259" key="10">
    <source>
        <dbReference type="Pfam" id="PF02773"/>
    </source>
</evidence>
<comment type="caution">
    <text evidence="11">The sequence shown here is derived from an EMBL/GenBank/DDBJ whole genome shotgun (WGS) entry which is preliminary data.</text>
</comment>
<keyword evidence="7" id="KW-0630">Potassium</keyword>
<keyword evidence="12" id="KW-1185">Reference proteome</keyword>
<sequence length="383" mass="40315">MRNFVLTSESVTEGHPDKLCDQISDAVVDAYLSAGARAGIVAECAIATGVIFLSVRAGAELPVDLTSLARQVMADAGYDDSDHGRVPTVMLELSQDRGLAPEALATGRARHMVSAFGYACDQTPTAMPYPIDAAHRISAALDAARRDGRLPWLSPDAQAQVAVGFENRRPVALKAIALTYGQRAEIGAAEARSALRDEVLAPALAATPLGSLPGIDDDTRLVFLPAESPAGPAAHSGLTGRKSADDAYGSFVRRSGPALSGKDPSRIDRIAGYAARQAARAVVVAGLARECEVQLSYIVGDAGPVSVEVDSYGSGSVPDAAISARLGEVIDFRVGAIAERLRLWELPAERGGRFYRDLARYGHMGRDDLAPPWEETEVAADLA</sequence>
<feature type="domain" description="S-adenosylmethionine synthetase central" evidence="9">
    <location>
        <begin position="114"/>
        <end position="206"/>
    </location>
</feature>
<dbReference type="RefSeq" id="WP_377832789.1">
    <property type="nucleotide sequence ID" value="NZ_JBHRSK010000004.1"/>
</dbReference>
<dbReference type="InterPro" id="IPR002133">
    <property type="entry name" value="S-AdoMet_synthetase"/>
</dbReference>
<dbReference type="InterPro" id="IPR022636">
    <property type="entry name" value="S-AdoMet_synthetase_sfam"/>
</dbReference>
<dbReference type="PANTHER" id="PTHR11964">
    <property type="entry name" value="S-ADENOSYLMETHIONINE SYNTHETASE"/>
    <property type="match status" value="1"/>
</dbReference>
<evidence type="ECO:0000313" key="11">
    <source>
        <dbReference type="EMBL" id="MFC2968115.1"/>
    </source>
</evidence>
<feature type="domain" description="S-adenosylmethionine synthetase C-terminal" evidence="10">
    <location>
        <begin position="231"/>
        <end position="374"/>
    </location>
</feature>
<dbReference type="PIRSF" id="PIRSF000497">
    <property type="entry name" value="MAT"/>
    <property type="match status" value="1"/>
</dbReference>
<evidence type="ECO:0000256" key="4">
    <source>
        <dbReference type="ARBA" id="ARBA00022741"/>
    </source>
</evidence>
<evidence type="ECO:0000256" key="1">
    <source>
        <dbReference type="ARBA" id="ARBA00022563"/>
    </source>
</evidence>
<evidence type="ECO:0000256" key="7">
    <source>
        <dbReference type="ARBA" id="ARBA00022958"/>
    </source>
</evidence>
<organism evidence="11 12">
    <name type="scientific">Acidimangrovimonas pyrenivorans</name>
    <dbReference type="NCBI Taxonomy" id="2030798"/>
    <lineage>
        <taxon>Bacteria</taxon>
        <taxon>Pseudomonadati</taxon>
        <taxon>Pseudomonadota</taxon>
        <taxon>Alphaproteobacteria</taxon>
        <taxon>Rhodobacterales</taxon>
        <taxon>Paracoccaceae</taxon>
        <taxon>Acidimangrovimonas</taxon>
    </lineage>
</organism>
<keyword evidence="6" id="KW-0460">Magnesium</keyword>
<dbReference type="Pfam" id="PF02772">
    <property type="entry name" value="S-AdoMet_synt_M"/>
    <property type="match status" value="1"/>
</dbReference>
<dbReference type="InterPro" id="IPR022630">
    <property type="entry name" value="S-AdoMet_synt_C"/>
</dbReference>
<evidence type="ECO:0000259" key="9">
    <source>
        <dbReference type="Pfam" id="PF02772"/>
    </source>
</evidence>
<keyword evidence="4" id="KW-0547">Nucleotide-binding</keyword>
<dbReference type="Gene3D" id="3.30.300.10">
    <property type="match status" value="3"/>
</dbReference>
<evidence type="ECO:0000256" key="3">
    <source>
        <dbReference type="ARBA" id="ARBA00022723"/>
    </source>
</evidence>
<evidence type="ECO:0000313" key="12">
    <source>
        <dbReference type="Proteomes" id="UP001595443"/>
    </source>
</evidence>
<keyword evidence="5" id="KW-0067">ATP-binding</keyword>
<name>A0ABV7AGA0_9RHOB</name>